<dbReference type="InterPro" id="IPR054471">
    <property type="entry name" value="GPIID_WHD"/>
</dbReference>
<sequence length="192" mass="22090">MRWIYGAQRPLKLSELAEALSLDDSFSSTGQVKVDALREIITNCEDLLEINVTDDTVSFVHESIPELLSQNEQWSLKYETPLSMFYIEHESVQSKIANTLMAYLYGGCLDDPAFHNPASDPDQSTGEVFRAFLDARMKAYPFLDYCITFMIDHLQTVISEDEVFTWYFFDPPSLSPQRDAWWAAYRSLQVSE</sequence>
<evidence type="ECO:0000313" key="2">
    <source>
        <dbReference type="EMBL" id="KAF7503859.1"/>
    </source>
</evidence>
<dbReference type="EMBL" id="JAACFV010000158">
    <property type="protein sequence ID" value="KAF7503859.1"/>
    <property type="molecule type" value="Genomic_DNA"/>
</dbReference>
<keyword evidence="3" id="KW-1185">Reference proteome</keyword>
<organism evidence="2 3">
    <name type="scientific">Endocarpon pusillum</name>
    <dbReference type="NCBI Taxonomy" id="364733"/>
    <lineage>
        <taxon>Eukaryota</taxon>
        <taxon>Fungi</taxon>
        <taxon>Dikarya</taxon>
        <taxon>Ascomycota</taxon>
        <taxon>Pezizomycotina</taxon>
        <taxon>Eurotiomycetes</taxon>
        <taxon>Chaetothyriomycetidae</taxon>
        <taxon>Verrucariales</taxon>
        <taxon>Verrucariaceae</taxon>
        <taxon>Endocarpon</taxon>
    </lineage>
</organism>
<evidence type="ECO:0000313" key="3">
    <source>
        <dbReference type="Proteomes" id="UP000606974"/>
    </source>
</evidence>
<accession>A0A8H7DYD7</accession>
<dbReference type="PANTHER" id="PTHR10039">
    <property type="entry name" value="AMELOGENIN"/>
    <property type="match status" value="1"/>
</dbReference>
<evidence type="ECO:0000259" key="1">
    <source>
        <dbReference type="Pfam" id="PF22939"/>
    </source>
</evidence>
<gene>
    <name evidence="2" type="ORF">GJ744_003056</name>
</gene>
<dbReference type="AlphaFoldDB" id="A0A8H7DYD7"/>
<dbReference type="Pfam" id="PF22939">
    <property type="entry name" value="WHD_GPIID"/>
    <property type="match status" value="1"/>
</dbReference>
<proteinExistence type="predicted"/>
<feature type="domain" description="GPI inositol-deacylase winged helix" evidence="1">
    <location>
        <begin position="2"/>
        <end position="72"/>
    </location>
</feature>
<comment type="caution">
    <text evidence="2">The sequence shown here is derived from an EMBL/GenBank/DDBJ whole genome shotgun (WGS) entry which is preliminary data.</text>
</comment>
<reference evidence="2" key="1">
    <citation type="submission" date="2020-02" db="EMBL/GenBank/DDBJ databases">
        <authorList>
            <person name="Palmer J.M."/>
        </authorList>
    </citation>
    <scope>NUCLEOTIDE SEQUENCE</scope>
    <source>
        <strain evidence="2">EPUS1.4</strain>
        <tissue evidence="2">Thallus</tissue>
    </source>
</reference>
<name>A0A8H7DYD7_9EURO</name>
<protein>
    <recommendedName>
        <fullName evidence="1">GPI inositol-deacylase winged helix domain-containing protein</fullName>
    </recommendedName>
</protein>
<dbReference type="Proteomes" id="UP000606974">
    <property type="component" value="Unassembled WGS sequence"/>
</dbReference>